<evidence type="ECO:0000256" key="18">
    <source>
        <dbReference type="SAM" id="SignalP"/>
    </source>
</evidence>
<sequence>MLRMTPVALALGVVWGLAPLAAIAQQAPSTTAAPTAPVQAEPVLPAQIPQNQEAKLPTVTVRGSVAPGVTPGTITSTTKGEARALETPQSITVLTRERLDQTQVKTLVEALGSVAGVVAGDHGNRGFDDFGIRGVDVGSNQEKYVDGLNTMRSGYVPAEEIFGAERIEVLKGSASLLFGQVRPGGLVNIVSKRPRPEAFGEVGVTVGNLGMRQVTADLGRPLSADGRSGFRVAALVNESDDVTDHVFYKNNYIAPSFAVALGERTDLTILTSFLDREFLRNQALPAKGTVLPNINGRVDRSLFIGDPSFGTVEARRARAGYELQHRFANGWKLQQNFRWEDYTMKQRNTAFIDTLAADERTQSRTGNIQHDDYRALALDTYVNGKLGSPIGTHEITVGLDLGDKHGRLSMRNCTSADLGTIDLFAPTYGRFTTSTRCTGAFSDSTQDIRTAGVYARDHLRIGQQLHLTFGARHDRVTTRTFNEVKSVVSSEPKDSATTGMVGLVWEVLPGMAPYASLANSFNPVSGVDRSGDMFKPEAGKQAEIGVKFERDGGRQTASVAAYDLRRTNVLTVDPVNSAFNVQTGEHHIRGLEAEVAADLRNGFSLTAAYAYTDAEVSKSNKASEVGRTVNNVPRHNVSVWGLYRVSAGPLEGWGFGLGLRHVSERTGYSYDFTIPGYTVFDAAVHYQGQGWRAALNVRNLADKTVYGGSFSSNNLVTLGDPRQIRLNVVTEF</sequence>
<dbReference type="Gene3D" id="2.170.130.10">
    <property type="entry name" value="TonB-dependent receptor, plug domain"/>
    <property type="match status" value="1"/>
</dbReference>
<evidence type="ECO:0000256" key="5">
    <source>
        <dbReference type="ARBA" id="ARBA00022496"/>
    </source>
</evidence>
<dbReference type="InterPro" id="IPR010105">
    <property type="entry name" value="TonB_sidphr_rcpt"/>
</dbReference>
<evidence type="ECO:0000256" key="16">
    <source>
        <dbReference type="RuleBase" id="RU003357"/>
    </source>
</evidence>
<keyword evidence="6 14" id="KW-0812">Transmembrane</keyword>
<dbReference type="InterPro" id="IPR037066">
    <property type="entry name" value="Plug_dom_sf"/>
</dbReference>
<dbReference type="SUPFAM" id="SSF56935">
    <property type="entry name" value="Porins"/>
    <property type="match status" value="1"/>
</dbReference>
<evidence type="ECO:0000259" key="19">
    <source>
        <dbReference type="Pfam" id="PF00593"/>
    </source>
</evidence>
<dbReference type="NCBIfam" id="TIGR01783">
    <property type="entry name" value="TonB-siderophor"/>
    <property type="match status" value="1"/>
</dbReference>
<dbReference type="CDD" id="cd01347">
    <property type="entry name" value="ligand_gated_channel"/>
    <property type="match status" value="1"/>
</dbReference>
<dbReference type="GO" id="GO:0038023">
    <property type="term" value="F:signaling receptor activity"/>
    <property type="evidence" value="ECO:0007669"/>
    <property type="project" value="InterPro"/>
</dbReference>
<dbReference type="GO" id="GO:0009279">
    <property type="term" value="C:cell outer membrane"/>
    <property type="evidence" value="ECO:0007669"/>
    <property type="project" value="UniProtKB-SubCell"/>
</dbReference>
<dbReference type="PROSITE" id="PS52016">
    <property type="entry name" value="TONB_DEPENDENT_REC_3"/>
    <property type="match status" value="1"/>
</dbReference>
<dbReference type="EMBL" id="QFOD01000042">
    <property type="protein sequence ID" value="PZP26927.1"/>
    <property type="molecule type" value="Genomic_DNA"/>
</dbReference>
<feature type="signal peptide" evidence="18">
    <location>
        <begin position="1"/>
        <end position="24"/>
    </location>
</feature>
<keyword evidence="5" id="KW-0410">Iron transport</keyword>
<comment type="similarity">
    <text evidence="2 14 16">Belongs to the TonB-dependent receptor family.</text>
</comment>
<gene>
    <name evidence="21" type="ORF">DI603_23170</name>
</gene>
<organism evidence="21 22">
    <name type="scientific">Roseateles depolymerans</name>
    <dbReference type="NCBI Taxonomy" id="76731"/>
    <lineage>
        <taxon>Bacteria</taxon>
        <taxon>Pseudomonadati</taxon>
        <taxon>Pseudomonadota</taxon>
        <taxon>Betaproteobacteria</taxon>
        <taxon>Burkholderiales</taxon>
        <taxon>Sphaerotilaceae</taxon>
        <taxon>Roseateles</taxon>
    </lineage>
</organism>
<evidence type="ECO:0000259" key="20">
    <source>
        <dbReference type="Pfam" id="PF07715"/>
    </source>
</evidence>
<keyword evidence="4 14" id="KW-1134">Transmembrane beta strand</keyword>
<proteinExistence type="inferred from homology"/>
<keyword evidence="8" id="KW-0408">Iron</keyword>
<evidence type="ECO:0000313" key="22">
    <source>
        <dbReference type="Proteomes" id="UP000249633"/>
    </source>
</evidence>
<feature type="region of interest" description="Disordered" evidence="17">
    <location>
        <begin position="63"/>
        <end position="82"/>
    </location>
</feature>
<keyword evidence="9" id="KW-0406">Ion transport</keyword>
<evidence type="ECO:0000256" key="4">
    <source>
        <dbReference type="ARBA" id="ARBA00022452"/>
    </source>
</evidence>
<keyword evidence="3 14" id="KW-0813">Transport</keyword>
<evidence type="ECO:0000256" key="2">
    <source>
        <dbReference type="ARBA" id="ARBA00009810"/>
    </source>
</evidence>
<dbReference type="InterPro" id="IPR010917">
    <property type="entry name" value="TonB_rcpt_CS"/>
</dbReference>
<dbReference type="InterPro" id="IPR000531">
    <property type="entry name" value="Beta-barrel_TonB"/>
</dbReference>
<dbReference type="Pfam" id="PF00593">
    <property type="entry name" value="TonB_dep_Rec_b-barrel"/>
    <property type="match status" value="1"/>
</dbReference>
<evidence type="ECO:0000256" key="14">
    <source>
        <dbReference type="PROSITE-ProRule" id="PRU01360"/>
    </source>
</evidence>
<evidence type="ECO:0000256" key="3">
    <source>
        <dbReference type="ARBA" id="ARBA00022448"/>
    </source>
</evidence>
<comment type="subcellular location">
    <subcellularLocation>
        <location evidence="1 14">Cell outer membrane</location>
        <topology evidence="1 14">Multi-pass membrane protein</topology>
    </subcellularLocation>
</comment>
<feature type="short sequence motif" description="TonB C-terminal box" evidence="15">
    <location>
        <begin position="715"/>
        <end position="732"/>
    </location>
</feature>
<evidence type="ECO:0000256" key="9">
    <source>
        <dbReference type="ARBA" id="ARBA00023065"/>
    </source>
</evidence>
<evidence type="ECO:0000256" key="8">
    <source>
        <dbReference type="ARBA" id="ARBA00023004"/>
    </source>
</evidence>
<dbReference type="InterPro" id="IPR012910">
    <property type="entry name" value="Plug_dom"/>
</dbReference>
<keyword evidence="10 16" id="KW-0798">TonB box</keyword>
<evidence type="ECO:0000256" key="11">
    <source>
        <dbReference type="ARBA" id="ARBA00023136"/>
    </source>
</evidence>
<dbReference type="AlphaFoldDB" id="A0A2W5DCX9"/>
<name>A0A2W5DCX9_9BURK</name>
<dbReference type="PANTHER" id="PTHR32552:SF68">
    <property type="entry name" value="FERRICHROME OUTER MEMBRANE TRANSPORTER_PHAGE RECEPTOR"/>
    <property type="match status" value="1"/>
</dbReference>
<feature type="domain" description="TonB-dependent receptor-like beta-barrel" evidence="19">
    <location>
        <begin position="288"/>
        <end position="700"/>
    </location>
</feature>
<evidence type="ECO:0000256" key="13">
    <source>
        <dbReference type="ARBA" id="ARBA00023237"/>
    </source>
</evidence>
<keyword evidence="7 18" id="KW-0732">Signal</keyword>
<dbReference type="Pfam" id="PF07715">
    <property type="entry name" value="Plug"/>
    <property type="match status" value="1"/>
</dbReference>
<feature type="domain" description="TonB-dependent receptor plug" evidence="20">
    <location>
        <begin position="85"/>
        <end position="185"/>
    </location>
</feature>
<dbReference type="InterPro" id="IPR036942">
    <property type="entry name" value="Beta-barrel_TonB_sf"/>
</dbReference>
<evidence type="ECO:0000313" key="21">
    <source>
        <dbReference type="EMBL" id="PZP26927.1"/>
    </source>
</evidence>
<protein>
    <submittedName>
        <fullName evidence="21">TonB-dependent siderophore receptor</fullName>
    </submittedName>
</protein>
<reference evidence="21 22" key="1">
    <citation type="submission" date="2017-08" db="EMBL/GenBank/DDBJ databases">
        <title>Infants hospitalized years apart are colonized by the same room-sourced microbial strains.</title>
        <authorList>
            <person name="Brooks B."/>
            <person name="Olm M.R."/>
            <person name="Firek B.A."/>
            <person name="Baker R."/>
            <person name="Thomas B.C."/>
            <person name="Morowitz M.J."/>
            <person name="Banfield J.F."/>
        </authorList>
    </citation>
    <scope>NUCLEOTIDE SEQUENCE [LARGE SCALE GENOMIC DNA]</scope>
    <source>
        <strain evidence="21">S2_012_000_R2_81</strain>
    </source>
</reference>
<dbReference type="GO" id="GO:0015344">
    <property type="term" value="F:siderophore uptake transmembrane transporter activity"/>
    <property type="evidence" value="ECO:0007669"/>
    <property type="project" value="TreeGrafter"/>
</dbReference>
<evidence type="ECO:0000256" key="7">
    <source>
        <dbReference type="ARBA" id="ARBA00022729"/>
    </source>
</evidence>
<dbReference type="PANTHER" id="PTHR32552">
    <property type="entry name" value="FERRICHROME IRON RECEPTOR-RELATED"/>
    <property type="match status" value="1"/>
</dbReference>
<evidence type="ECO:0000256" key="15">
    <source>
        <dbReference type="PROSITE-ProRule" id="PRU10144"/>
    </source>
</evidence>
<dbReference type="Proteomes" id="UP000249633">
    <property type="component" value="Unassembled WGS sequence"/>
</dbReference>
<accession>A0A2W5DCX9</accession>
<feature type="chain" id="PRO_5015931900" evidence="18">
    <location>
        <begin position="25"/>
        <end position="732"/>
    </location>
</feature>
<evidence type="ECO:0000256" key="17">
    <source>
        <dbReference type="SAM" id="MobiDB-lite"/>
    </source>
</evidence>
<dbReference type="Gene3D" id="2.40.170.20">
    <property type="entry name" value="TonB-dependent receptor, beta-barrel domain"/>
    <property type="match status" value="1"/>
</dbReference>
<comment type="caution">
    <text evidence="21">The sequence shown here is derived from an EMBL/GenBank/DDBJ whole genome shotgun (WGS) entry which is preliminary data.</text>
</comment>
<keyword evidence="13 14" id="KW-0998">Cell outer membrane</keyword>
<dbReference type="PROSITE" id="PS01156">
    <property type="entry name" value="TONB_DEPENDENT_REC_2"/>
    <property type="match status" value="1"/>
</dbReference>
<evidence type="ECO:0000256" key="1">
    <source>
        <dbReference type="ARBA" id="ARBA00004571"/>
    </source>
</evidence>
<keyword evidence="12 21" id="KW-0675">Receptor</keyword>
<evidence type="ECO:0000256" key="10">
    <source>
        <dbReference type="ARBA" id="ARBA00023077"/>
    </source>
</evidence>
<evidence type="ECO:0000256" key="6">
    <source>
        <dbReference type="ARBA" id="ARBA00022692"/>
    </source>
</evidence>
<keyword evidence="11 14" id="KW-0472">Membrane</keyword>
<dbReference type="InterPro" id="IPR039426">
    <property type="entry name" value="TonB-dep_rcpt-like"/>
</dbReference>
<dbReference type="GO" id="GO:0015891">
    <property type="term" value="P:siderophore transport"/>
    <property type="evidence" value="ECO:0007669"/>
    <property type="project" value="InterPro"/>
</dbReference>
<evidence type="ECO:0000256" key="12">
    <source>
        <dbReference type="ARBA" id="ARBA00023170"/>
    </source>
</evidence>